<evidence type="ECO:0000256" key="4">
    <source>
        <dbReference type="SAM" id="Phobius"/>
    </source>
</evidence>
<feature type="transmembrane region" description="Helical" evidence="4">
    <location>
        <begin position="83"/>
        <end position="102"/>
    </location>
</feature>
<protein>
    <submittedName>
        <fullName evidence="6">1-acyl-sn-glycerol-3-phosphate acyltransferase</fullName>
    </submittedName>
</protein>
<dbReference type="GO" id="GO:0003841">
    <property type="term" value="F:1-acylglycerol-3-phosphate O-acyltransferase activity"/>
    <property type="evidence" value="ECO:0007669"/>
    <property type="project" value="TreeGrafter"/>
</dbReference>
<comment type="pathway">
    <text evidence="1">Lipid metabolism.</text>
</comment>
<dbReference type="InterPro" id="IPR002123">
    <property type="entry name" value="Plipid/glycerol_acylTrfase"/>
</dbReference>
<feature type="transmembrane region" description="Helical" evidence="4">
    <location>
        <begin position="38"/>
        <end position="62"/>
    </location>
</feature>
<sequence length="291" mass="32182">MLVFRGADLKFRCAQENTSGAGILGKFTQFLQHTWRRLATGICFAVFGISGLLIPLTALPVLRLTAKGDRLLAEQKSRRLVQNSFKFFIGFMRFMGVFNFAFPAAAHAQNLRGKIIIANHPCLIDVVALISFIPNGDCVVKAHLWKNPFMRGVIKSSGYISNGDPDGLIADCKASLERGNNLIIFPEGTRSTPGQDLKFQRGAANLALRTATPMAAFKVTCTPPTLLKNAPWYAAPAQKPTLKISYLREFEVQPYLDSNEKYSLAARQLTRDLENFYNKVVESNGTAKTGY</sequence>
<evidence type="ECO:0000256" key="1">
    <source>
        <dbReference type="ARBA" id="ARBA00005189"/>
    </source>
</evidence>
<keyword evidence="4" id="KW-0812">Transmembrane</keyword>
<gene>
    <name evidence="6" type="ORF">CWI69_06885</name>
</gene>
<keyword evidence="2 6" id="KW-0808">Transferase</keyword>
<evidence type="ECO:0000256" key="2">
    <source>
        <dbReference type="ARBA" id="ARBA00022679"/>
    </source>
</evidence>
<dbReference type="PANTHER" id="PTHR10434:SF66">
    <property type="entry name" value="PHOSPHOLIPID_GLYCEROL ACYLTRANSFERASE DOMAIN-CONTAINING PROTEIN"/>
    <property type="match status" value="1"/>
</dbReference>
<evidence type="ECO:0000256" key="3">
    <source>
        <dbReference type="ARBA" id="ARBA00023315"/>
    </source>
</evidence>
<keyword evidence="4" id="KW-1133">Transmembrane helix</keyword>
<dbReference type="CDD" id="cd07989">
    <property type="entry name" value="LPLAT_AGPAT-like"/>
    <property type="match status" value="1"/>
</dbReference>
<dbReference type="EMBL" id="PIPW01000002">
    <property type="protein sequence ID" value="RUO52761.1"/>
    <property type="molecule type" value="Genomic_DNA"/>
</dbReference>
<organism evidence="6 7">
    <name type="scientific">Pseudidiomarina halophila</name>
    <dbReference type="NCBI Taxonomy" id="1449799"/>
    <lineage>
        <taxon>Bacteria</taxon>
        <taxon>Pseudomonadati</taxon>
        <taxon>Pseudomonadota</taxon>
        <taxon>Gammaproteobacteria</taxon>
        <taxon>Alteromonadales</taxon>
        <taxon>Idiomarinaceae</taxon>
        <taxon>Pseudidiomarina</taxon>
    </lineage>
</organism>
<evidence type="ECO:0000259" key="5">
    <source>
        <dbReference type="SMART" id="SM00563"/>
    </source>
</evidence>
<name>A0A432XVZ4_9GAMM</name>
<dbReference type="Pfam" id="PF01553">
    <property type="entry name" value="Acyltransferase"/>
    <property type="match status" value="1"/>
</dbReference>
<dbReference type="OrthoDB" id="9812274at2"/>
<feature type="domain" description="Phospholipid/glycerol acyltransferase" evidence="5">
    <location>
        <begin position="114"/>
        <end position="222"/>
    </location>
</feature>
<dbReference type="SMART" id="SM00563">
    <property type="entry name" value="PlsC"/>
    <property type="match status" value="1"/>
</dbReference>
<evidence type="ECO:0000313" key="6">
    <source>
        <dbReference type="EMBL" id="RUO52761.1"/>
    </source>
</evidence>
<reference evidence="7" key="1">
    <citation type="journal article" date="2018" name="Front. Microbiol.">
        <title>Genome-Based Analysis Reveals the Taxonomy and Diversity of the Family Idiomarinaceae.</title>
        <authorList>
            <person name="Liu Y."/>
            <person name="Lai Q."/>
            <person name="Shao Z."/>
        </authorList>
    </citation>
    <scope>NUCLEOTIDE SEQUENCE [LARGE SCALE GENOMIC DNA]</scope>
    <source>
        <strain evidence="7">BH195</strain>
    </source>
</reference>
<proteinExistence type="predicted"/>
<accession>A0A432XVZ4</accession>
<keyword evidence="7" id="KW-1185">Reference proteome</keyword>
<keyword evidence="3 6" id="KW-0012">Acyltransferase</keyword>
<evidence type="ECO:0000313" key="7">
    <source>
        <dbReference type="Proteomes" id="UP000287198"/>
    </source>
</evidence>
<keyword evidence="4" id="KW-0472">Membrane</keyword>
<dbReference type="SUPFAM" id="SSF69593">
    <property type="entry name" value="Glycerol-3-phosphate (1)-acyltransferase"/>
    <property type="match status" value="1"/>
</dbReference>
<comment type="caution">
    <text evidence="6">The sequence shown here is derived from an EMBL/GenBank/DDBJ whole genome shotgun (WGS) entry which is preliminary data.</text>
</comment>
<dbReference type="Proteomes" id="UP000287198">
    <property type="component" value="Unassembled WGS sequence"/>
</dbReference>
<dbReference type="PANTHER" id="PTHR10434">
    <property type="entry name" value="1-ACYL-SN-GLYCEROL-3-PHOSPHATE ACYLTRANSFERASE"/>
    <property type="match status" value="1"/>
</dbReference>
<dbReference type="GO" id="GO:0006654">
    <property type="term" value="P:phosphatidic acid biosynthetic process"/>
    <property type="evidence" value="ECO:0007669"/>
    <property type="project" value="TreeGrafter"/>
</dbReference>
<dbReference type="AlphaFoldDB" id="A0A432XVZ4"/>